<evidence type="ECO:0008006" key="4">
    <source>
        <dbReference type="Google" id="ProtNLM"/>
    </source>
</evidence>
<proteinExistence type="predicted"/>
<organism evidence="2 3">
    <name type="scientific">Marinomonas fungiae</name>
    <dbReference type="NCBI Taxonomy" id="1137284"/>
    <lineage>
        <taxon>Bacteria</taxon>
        <taxon>Pseudomonadati</taxon>
        <taxon>Pseudomonadota</taxon>
        <taxon>Gammaproteobacteria</taxon>
        <taxon>Oceanospirillales</taxon>
        <taxon>Oceanospirillaceae</taxon>
        <taxon>Marinomonas</taxon>
    </lineage>
</organism>
<dbReference type="EMBL" id="CYHG01000007">
    <property type="protein sequence ID" value="CUB04466.1"/>
    <property type="molecule type" value="Genomic_DNA"/>
</dbReference>
<evidence type="ECO:0000313" key="3">
    <source>
        <dbReference type="Proteomes" id="UP000182769"/>
    </source>
</evidence>
<dbReference type="RefSeq" id="WP_055463414.1">
    <property type="nucleotide sequence ID" value="NZ_CYHG01000007.1"/>
</dbReference>
<reference evidence="3" key="1">
    <citation type="submission" date="2015-08" db="EMBL/GenBank/DDBJ databases">
        <authorList>
            <person name="Varghese N."/>
        </authorList>
    </citation>
    <scope>NUCLEOTIDE SEQUENCE [LARGE SCALE GENOMIC DNA]</scope>
    <source>
        <strain evidence="3">JCM 18476</strain>
    </source>
</reference>
<name>A0A0K6IMZ7_9GAMM</name>
<feature type="region of interest" description="Disordered" evidence="1">
    <location>
        <begin position="107"/>
        <end position="129"/>
    </location>
</feature>
<sequence>MRESQLSFQSRYASQTSTYSGVMRTRIESETAAEATQRNPSMTAQAELGERISALQEVRFQSKTGVAEGDDEEQSLSQVEFRFSKLVSLLERMFGIKIDVFDEREIQDPGKADAQGETSEPAARGRPGRQVIEAIQEYRVVTESESSSVSIQGKLALNDGRQLDVDLSLDMSRTRSEEYWGTMTLSSRTVDPLVVNLNGNAAQLTNQRMAFDIDADGKEDQVAFATGDSAFLALDKNKNGTIDNGNELFGPKSGSGFADLAKYDDNKDGLIDSLDHIWEELLLVQRDESGNETLLSLKDVGISAFVLERTSSPFSLFNDKGEQTGVIRETGLYVRDDNTVDTLQHVDLVV</sequence>
<accession>A0A0K6IMZ7</accession>
<dbReference type="STRING" id="1137284.GCA_001418205_02335"/>
<dbReference type="Proteomes" id="UP000182769">
    <property type="component" value="Unassembled WGS sequence"/>
</dbReference>
<dbReference type="AlphaFoldDB" id="A0A0K6IMZ7"/>
<evidence type="ECO:0000313" key="2">
    <source>
        <dbReference type="EMBL" id="CUB04466.1"/>
    </source>
</evidence>
<feature type="compositionally biased region" description="Polar residues" evidence="1">
    <location>
        <begin position="1"/>
        <end position="20"/>
    </location>
</feature>
<dbReference type="OrthoDB" id="1676884at2"/>
<feature type="region of interest" description="Disordered" evidence="1">
    <location>
        <begin position="1"/>
        <end position="41"/>
    </location>
</feature>
<dbReference type="PANTHER" id="PTHR39431:SF1">
    <property type="entry name" value="FRPA_C-RELATED PROTEIN"/>
    <property type="match status" value="1"/>
</dbReference>
<dbReference type="PANTHER" id="PTHR39431">
    <property type="entry name" value="FRPA/C-RELATED PROTEIN"/>
    <property type="match status" value="1"/>
</dbReference>
<evidence type="ECO:0000256" key="1">
    <source>
        <dbReference type="SAM" id="MobiDB-lite"/>
    </source>
</evidence>
<protein>
    <recommendedName>
        <fullName evidence="4">VCBS repeat-containing protein</fullName>
    </recommendedName>
</protein>
<keyword evidence="3" id="KW-1185">Reference proteome</keyword>
<gene>
    <name evidence="2" type="ORF">Ga0061065_10738</name>
</gene>